<comment type="caution">
    <text evidence="1">The sequence shown here is derived from an EMBL/GenBank/DDBJ whole genome shotgun (WGS) entry which is preliminary data.</text>
</comment>
<dbReference type="EMBL" id="JARBHB010000005">
    <property type="protein sequence ID" value="KAJ8884147.1"/>
    <property type="molecule type" value="Genomic_DNA"/>
</dbReference>
<dbReference type="Proteomes" id="UP001159363">
    <property type="component" value="Chromosome 4"/>
</dbReference>
<name>A0ABQ9HII7_9NEOP</name>
<proteinExistence type="predicted"/>
<sequence length="255" mass="29103">MDDYGDVNHITQLCISSCKPSYKFSFDSSLCVIEIQNCTGTVTRVKFDGLSIEITFFFFMNLETTTKVLIDHHSSLHQTKNYELSPCVKNVIGNEAINKFNIIFSSNLTGTDNFEIAISGESGKQFSGRTMLQTIFNNFEGKGCIALIIIAPSNKMYSSCRNDIHIQLEQYTQDKSASVAVSEVQTWRKKWLEEDVEISQKSDFIETRNVCDNTFSSCTHINELQNQVRGILPHYVELNHIYSTVCKKTAWMDWH</sequence>
<accession>A0ABQ9HII7</accession>
<keyword evidence="2" id="KW-1185">Reference proteome</keyword>
<organism evidence="1 2">
    <name type="scientific">Dryococelus australis</name>
    <dbReference type="NCBI Taxonomy" id="614101"/>
    <lineage>
        <taxon>Eukaryota</taxon>
        <taxon>Metazoa</taxon>
        <taxon>Ecdysozoa</taxon>
        <taxon>Arthropoda</taxon>
        <taxon>Hexapoda</taxon>
        <taxon>Insecta</taxon>
        <taxon>Pterygota</taxon>
        <taxon>Neoptera</taxon>
        <taxon>Polyneoptera</taxon>
        <taxon>Phasmatodea</taxon>
        <taxon>Verophasmatodea</taxon>
        <taxon>Anareolatae</taxon>
        <taxon>Phasmatidae</taxon>
        <taxon>Eurycanthinae</taxon>
        <taxon>Dryococelus</taxon>
    </lineage>
</organism>
<evidence type="ECO:0000313" key="1">
    <source>
        <dbReference type="EMBL" id="KAJ8884147.1"/>
    </source>
</evidence>
<evidence type="ECO:0000313" key="2">
    <source>
        <dbReference type="Proteomes" id="UP001159363"/>
    </source>
</evidence>
<reference evidence="1 2" key="1">
    <citation type="submission" date="2023-02" db="EMBL/GenBank/DDBJ databases">
        <title>LHISI_Scaffold_Assembly.</title>
        <authorList>
            <person name="Stuart O.P."/>
            <person name="Cleave R."/>
            <person name="Magrath M.J.L."/>
            <person name="Mikheyev A.S."/>
        </authorList>
    </citation>
    <scope>NUCLEOTIDE SEQUENCE [LARGE SCALE GENOMIC DNA]</scope>
    <source>
        <strain evidence="1">Daus_M_001</strain>
        <tissue evidence="1">Leg muscle</tissue>
    </source>
</reference>
<gene>
    <name evidence="1" type="ORF">PR048_016004</name>
</gene>
<protein>
    <submittedName>
        <fullName evidence="1">Uncharacterized protein</fullName>
    </submittedName>
</protein>